<dbReference type="AlphaFoldDB" id="A0A0V0Q8A9"/>
<dbReference type="Pfam" id="PF07393">
    <property type="entry name" value="Sec10_HB"/>
    <property type="match status" value="1"/>
</dbReference>
<evidence type="ECO:0000259" key="1">
    <source>
        <dbReference type="Pfam" id="PF07393"/>
    </source>
</evidence>
<dbReference type="PANTHER" id="PTHR12100">
    <property type="entry name" value="SEC10"/>
    <property type="match status" value="1"/>
</dbReference>
<dbReference type="InParanoid" id="A0A0V0Q8A9"/>
<dbReference type="OrthoDB" id="125856at2759"/>
<proteinExistence type="predicted"/>
<dbReference type="EMBL" id="LDAU01000251">
    <property type="protein sequence ID" value="KRW98405.1"/>
    <property type="molecule type" value="Genomic_DNA"/>
</dbReference>
<name>A0A0V0Q8A9_PSEPJ</name>
<feature type="domain" description="Exocyst complex component Sec10-like alpha-helical bundle" evidence="1">
    <location>
        <begin position="9"/>
        <end position="227"/>
    </location>
</feature>
<dbReference type="GO" id="GO:0000145">
    <property type="term" value="C:exocyst"/>
    <property type="evidence" value="ECO:0007669"/>
    <property type="project" value="TreeGrafter"/>
</dbReference>
<evidence type="ECO:0000313" key="2">
    <source>
        <dbReference type="EMBL" id="KRW98405.1"/>
    </source>
</evidence>
<dbReference type="GO" id="GO:0006893">
    <property type="term" value="P:Golgi to plasma membrane transport"/>
    <property type="evidence" value="ECO:0007669"/>
    <property type="project" value="TreeGrafter"/>
</dbReference>
<protein>
    <recommendedName>
        <fullName evidence="1">Exocyst complex component Sec10-like alpha-helical bundle domain-containing protein</fullName>
    </recommendedName>
</protein>
<dbReference type="GO" id="GO:0006887">
    <property type="term" value="P:exocytosis"/>
    <property type="evidence" value="ECO:0007669"/>
    <property type="project" value="TreeGrafter"/>
</dbReference>
<evidence type="ECO:0000313" key="3">
    <source>
        <dbReference type="Proteomes" id="UP000054937"/>
    </source>
</evidence>
<reference evidence="2 3" key="1">
    <citation type="journal article" date="2015" name="Sci. Rep.">
        <title>Genome of the facultative scuticociliatosis pathogen Pseudocohnilembus persalinus provides insight into its virulence through horizontal gene transfer.</title>
        <authorList>
            <person name="Xiong J."/>
            <person name="Wang G."/>
            <person name="Cheng J."/>
            <person name="Tian M."/>
            <person name="Pan X."/>
            <person name="Warren A."/>
            <person name="Jiang C."/>
            <person name="Yuan D."/>
            <person name="Miao W."/>
        </authorList>
    </citation>
    <scope>NUCLEOTIDE SEQUENCE [LARGE SCALE GENOMIC DNA]</scope>
    <source>
        <strain evidence="2">36N120E</strain>
    </source>
</reference>
<accession>A0A0V0Q8A9</accession>
<keyword evidence="3" id="KW-1185">Reference proteome</keyword>
<gene>
    <name evidence="2" type="ORF">PPERSA_12884</name>
</gene>
<dbReference type="InterPro" id="IPR009976">
    <property type="entry name" value="Sec10-like"/>
</dbReference>
<comment type="caution">
    <text evidence="2">The sequence shown here is derived from an EMBL/GenBank/DDBJ whole genome shotgun (WGS) entry which is preliminary data.</text>
</comment>
<sequence length="232" mass="27218">MSDIVPQLNRKTHLNPKFFTLIPQFNTLIQRIDLIFEDAIKSDSMSYELELLGKKKQKQMQNLEILIQNQNQNALAIIYIHANQMLNENQSKKDFLAKQVSDKLKETNAIRLFIEFVQSYTYVIEKNASPINKSRYFDAIGEQIIKILIDHYPQYKVTQSGSFQIQADISFVEKFLLKVINAKTLQRKLDQLKSLINIFKLDQESLKRYIKEECLQNIPTEIVDQYILAKKN</sequence>
<dbReference type="PANTHER" id="PTHR12100:SF0">
    <property type="entry name" value="EXOCYST COMPLEX COMPONENT 5"/>
    <property type="match status" value="1"/>
</dbReference>
<dbReference type="Proteomes" id="UP000054937">
    <property type="component" value="Unassembled WGS sequence"/>
</dbReference>
<organism evidence="2 3">
    <name type="scientific">Pseudocohnilembus persalinus</name>
    <name type="common">Ciliate</name>
    <dbReference type="NCBI Taxonomy" id="266149"/>
    <lineage>
        <taxon>Eukaryota</taxon>
        <taxon>Sar</taxon>
        <taxon>Alveolata</taxon>
        <taxon>Ciliophora</taxon>
        <taxon>Intramacronucleata</taxon>
        <taxon>Oligohymenophorea</taxon>
        <taxon>Scuticociliatia</taxon>
        <taxon>Philasterida</taxon>
        <taxon>Pseudocohnilembidae</taxon>
        <taxon>Pseudocohnilembus</taxon>
    </lineage>
</organism>
<dbReference type="InterPro" id="IPR048627">
    <property type="entry name" value="Sec10_HB"/>
</dbReference>